<comment type="subcellular location">
    <subcellularLocation>
        <location evidence="1">Secreted</location>
    </subcellularLocation>
</comment>
<dbReference type="AlphaFoldDB" id="A0A224XPD0"/>
<dbReference type="PANTHER" id="PTHR24258">
    <property type="entry name" value="SERINE PROTEASE-RELATED"/>
    <property type="match status" value="1"/>
</dbReference>
<dbReference type="InterPro" id="IPR009003">
    <property type="entry name" value="Peptidase_S1_PA"/>
</dbReference>
<keyword evidence="9" id="KW-0378">Hydrolase</keyword>
<feature type="domain" description="Peptidase S1" evidence="8">
    <location>
        <begin position="153"/>
        <end position="405"/>
    </location>
</feature>
<dbReference type="InterPro" id="IPR001314">
    <property type="entry name" value="Peptidase_S1A"/>
</dbReference>
<feature type="signal peptide" evidence="7">
    <location>
        <begin position="1"/>
        <end position="22"/>
    </location>
</feature>
<dbReference type="PROSITE" id="PS50240">
    <property type="entry name" value="TRYPSIN_DOM"/>
    <property type="match status" value="1"/>
</dbReference>
<keyword evidence="3" id="KW-1015">Disulfide bond</keyword>
<dbReference type="PANTHER" id="PTHR24258:SF129">
    <property type="entry name" value="LP15124P-RELATED"/>
    <property type="match status" value="1"/>
</dbReference>
<reference evidence="9" key="1">
    <citation type="journal article" date="2018" name="PLoS Negl. Trop. Dis.">
        <title>An insight into the salivary gland and fat body transcriptome of Panstrongylus lignarius (Hemiptera: Heteroptera), the main vector of Chagas disease in Peru.</title>
        <authorList>
            <person name="Nevoa J.C."/>
            <person name="Mendes M.T."/>
            <person name="da Silva M.V."/>
            <person name="Soares S.C."/>
            <person name="Oliveira C.J.F."/>
            <person name="Ribeiro J.M.C."/>
        </authorList>
    </citation>
    <scope>NUCLEOTIDE SEQUENCE</scope>
</reference>
<dbReference type="SMART" id="SM00020">
    <property type="entry name" value="Tryp_SPc"/>
    <property type="match status" value="1"/>
</dbReference>
<feature type="compositionally biased region" description="Low complexity" evidence="6">
    <location>
        <begin position="44"/>
        <end position="62"/>
    </location>
</feature>
<dbReference type="GO" id="GO:0005576">
    <property type="term" value="C:extracellular region"/>
    <property type="evidence" value="ECO:0007669"/>
    <property type="project" value="UniProtKB-SubCell"/>
</dbReference>
<feature type="region of interest" description="Disordered" evidence="6">
    <location>
        <begin position="40"/>
        <end position="71"/>
    </location>
</feature>
<name>A0A224XPD0_9HEMI</name>
<dbReference type="FunFam" id="2.40.10.10:FF:000038">
    <property type="entry name" value="Serine protease"/>
    <property type="match status" value="1"/>
</dbReference>
<evidence type="ECO:0000256" key="1">
    <source>
        <dbReference type="ARBA" id="ARBA00004613"/>
    </source>
</evidence>
<dbReference type="GO" id="GO:0006508">
    <property type="term" value="P:proteolysis"/>
    <property type="evidence" value="ECO:0007669"/>
    <property type="project" value="UniProtKB-KW"/>
</dbReference>
<evidence type="ECO:0000313" key="9">
    <source>
        <dbReference type="EMBL" id="JAW10412.1"/>
    </source>
</evidence>
<feature type="chain" id="PRO_5012013671" description="Phenoloxidase-activating factor 2" evidence="7">
    <location>
        <begin position="23"/>
        <end position="415"/>
    </location>
</feature>
<dbReference type="SUPFAM" id="SSF50494">
    <property type="entry name" value="Trypsin-like serine proteases"/>
    <property type="match status" value="1"/>
</dbReference>
<protein>
    <recommendedName>
        <fullName evidence="4">Phenoloxidase-activating factor 2</fullName>
    </recommendedName>
    <alternativeName>
        <fullName evidence="5">Prophenoloxidase-activating factor II</fullName>
    </alternativeName>
</protein>
<keyword evidence="2" id="KW-0964">Secreted</keyword>
<dbReference type="InterPro" id="IPR043504">
    <property type="entry name" value="Peptidase_S1_PA_chymotrypsin"/>
</dbReference>
<dbReference type="Pfam" id="PF18322">
    <property type="entry name" value="CLIP_1"/>
    <property type="match status" value="1"/>
</dbReference>
<evidence type="ECO:0000256" key="4">
    <source>
        <dbReference type="ARBA" id="ARBA00068096"/>
    </source>
</evidence>
<keyword evidence="7" id="KW-0732">Signal</keyword>
<organism evidence="9">
    <name type="scientific">Panstrongylus lignarius</name>
    <dbReference type="NCBI Taxonomy" id="156445"/>
    <lineage>
        <taxon>Eukaryota</taxon>
        <taxon>Metazoa</taxon>
        <taxon>Ecdysozoa</taxon>
        <taxon>Arthropoda</taxon>
        <taxon>Hexapoda</taxon>
        <taxon>Insecta</taxon>
        <taxon>Pterygota</taxon>
        <taxon>Neoptera</taxon>
        <taxon>Paraneoptera</taxon>
        <taxon>Hemiptera</taxon>
        <taxon>Heteroptera</taxon>
        <taxon>Panheteroptera</taxon>
        <taxon>Cimicomorpha</taxon>
        <taxon>Reduviidae</taxon>
        <taxon>Triatominae</taxon>
        <taxon>Panstrongylus</taxon>
    </lineage>
</organism>
<dbReference type="EMBL" id="GFTR01006014">
    <property type="protein sequence ID" value="JAW10412.1"/>
    <property type="molecule type" value="Transcribed_RNA"/>
</dbReference>
<dbReference type="GO" id="GO:0004252">
    <property type="term" value="F:serine-type endopeptidase activity"/>
    <property type="evidence" value="ECO:0007669"/>
    <property type="project" value="InterPro"/>
</dbReference>
<accession>A0A224XPD0</accession>
<dbReference type="PROSITE" id="PS00134">
    <property type="entry name" value="TRYPSIN_HIS"/>
    <property type="match status" value="1"/>
</dbReference>
<dbReference type="InterPro" id="IPR018114">
    <property type="entry name" value="TRYPSIN_HIS"/>
</dbReference>
<dbReference type="CDD" id="cd00190">
    <property type="entry name" value="Tryp_SPc"/>
    <property type="match status" value="1"/>
</dbReference>
<evidence type="ECO:0000256" key="5">
    <source>
        <dbReference type="ARBA" id="ARBA00076468"/>
    </source>
</evidence>
<dbReference type="PRINTS" id="PR00722">
    <property type="entry name" value="CHYMOTRYPSIN"/>
</dbReference>
<dbReference type="Gene3D" id="2.40.10.10">
    <property type="entry name" value="Trypsin-like serine proteases"/>
    <property type="match status" value="2"/>
</dbReference>
<evidence type="ECO:0000259" key="8">
    <source>
        <dbReference type="PROSITE" id="PS50240"/>
    </source>
</evidence>
<proteinExistence type="predicted"/>
<evidence type="ECO:0000256" key="2">
    <source>
        <dbReference type="ARBA" id="ARBA00022525"/>
    </source>
</evidence>
<evidence type="ECO:0000256" key="7">
    <source>
        <dbReference type="SAM" id="SignalP"/>
    </source>
</evidence>
<keyword evidence="9" id="KW-0645">Protease</keyword>
<evidence type="ECO:0000256" key="3">
    <source>
        <dbReference type="ARBA" id="ARBA00023157"/>
    </source>
</evidence>
<dbReference type="InterPro" id="IPR041515">
    <property type="entry name" value="PPAF-2-like_Clip"/>
</dbReference>
<dbReference type="InterPro" id="IPR001254">
    <property type="entry name" value="Trypsin_dom"/>
</dbReference>
<evidence type="ECO:0000256" key="6">
    <source>
        <dbReference type="SAM" id="MobiDB-lite"/>
    </source>
</evidence>
<dbReference type="Pfam" id="PF00089">
    <property type="entry name" value="Trypsin"/>
    <property type="match status" value="1"/>
</dbReference>
<sequence>MSGRTTVLLCLLAGLCWTTVNCQGSSENLGTIIDEVFGTPPTDTSGNSGTQVGNNNNNNVNNEGPRTNEELTTGPGNGVGGDGCVCVPYYLCANNTIITDGTGLLDFRIKSECENYMDVCCGEPLEPERAIKPKPHGRLGCGKRNVDGVGFRITGNTQNEAQFGEFPWMVAILKEDILEDGSKLNIYQCGGSLIHEQVVLTAAHCVIGKGVETLKVRVGEWDTQTTNELYPHQDRQVAQAFTHEKYYSGALHNDVALLVLRDPIEFADNVDITCLPLQGDVVLNNECYASGWGKDVFGKEGHYQVILKRVDLPMIPRNRCEAELRKTRLGPYFRLHESFVCAGGVNGKDTCKGDGGGPLVCPIPGRDYQYQQVGIVAWGIGCGNETPAVYVNVAQFRDWIDNHMRKLNFKFEYNY</sequence>